<dbReference type="PANTHER" id="PTHR22870:SF408">
    <property type="entry name" value="OS09G0560450 PROTEIN"/>
    <property type="match status" value="1"/>
</dbReference>
<dbReference type="Pfam" id="PF00415">
    <property type="entry name" value="RCC1"/>
    <property type="match status" value="2"/>
</dbReference>
<name>A0A2K9D9G8_9MICO</name>
<feature type="transmembrane region" description="Helical" evidence="2">
    <location>
        <begin position="29"/>
        <end position="49"/>
    </location>
</feature>
<dbReference type="InterPro" id="IPR051210">
    <property type="entry name" value="Ub_ligase/GEF_domain"/>
</dbReference>
<proteinExistence type="predicted"/>
<organism evidence="4 5">
    <name type="scientific">Microbacterium hominis</name>
    <dbReference type="NCBI Taxonomy" id="162426"/>
    <lineage>
        <taxon>Bacteria</taxon>
        <taxon>Bacillati</taxon>
        <taxon>Actinomycetota</taxon>
        <taxon>Actinomycetes</taxon>
        <taxon>Micrococcales</taxon>
        <taxon>Microbacteriaceae</taxon>
        <taxon>Microbacterium</taxon>
    </lineage>
</organism>
<keyword evidence="2" id="KW-0812">Transmembrane</keyword>
<dbReference type="Gene3D" id="2.130.10.30">
    <property type="entry name" value="Regulator of chromosome condensation 1/beta-lactamase-inhibitor protein II"/>
    <property type="match status" value="5"/>
</dbReference>
<dbReference type="InterPro" id="IPR000408">
    <property type="entry name" value="Reg_chr_condens"/>
</dbReference>
<evidence type="ECO:0000256" key="1">
    <source>
        <dbReference type="ARBA" id="ARBA00022737"/>
    </source>
</evidence>
<dbReference type="PRINTS" id="PR00633">
    <property type="entry name" value="RCCNDNSATION"/>
</dbReference>
<sequence length="1352" mass="135529">MISSHTHRSRFLSRLRGLASDDRGASQPLLLLGAVVVFAIISMAFGGGLQSAMTSMQQQKVNGELASTISATAMREAAKGYTALSALPTTTDISVNIAGTAVQAQRSLTLNTATSTATVTVSAPKYAGGKWGSIADCSAAATNCVSATETSTLSMSETFPKVKGISMLDGSANIADSSELNWKDVAVGDGNAVAIDRDGKLWTWGANANGEAGRGGTGPVNTPAALTGLTTTFRSVAAGANSMYAIDEDGHLWSWGLGSNGRLGNGSSSTVTKPKITDTSTEWLSVSAGASHACAIDTNGGLYCWGSAAGKWRAGTVDASVPTRIIPTGETPGSAASTRFTSVAVGGTHQLAVDDSGVVYSWGQSESPALGLGSTTTATAPTKLPPTSFGAAVVSVSASLDTSFAIDAYGRLYGWGANGNGQLGNGDNRGAGLPVRAASNLLIRSVSSNGATTLAVTRSGELYSWGANSNRVLGDGSIGGRTLPGLVVDASRFDKVLAAGNSGWAIDTTNRLWFWGEGSPGLWGTGDAEAAPRDFATQNRIRSNGGATVTAVAVGSAHTVTLGDDGTVWSFGAAFAGQLGNNSTALPATGKVVKASASYSEKASSVTAGNGFVIVGGRLGTTVGSGVSSSGQLGVTSSTTSPKAVAGSYSSVAAGGRHVVAITRDTGRVVAWGANDFGQLGNGTRTSSAAPVEVQGLPTGVGFVDVAAGDDFSMALAADGTVWTWGRNNSGQLGDGSTIDRDVAGNVLATQSVVQIGAGAEHALAVAVDPVRETQAIFTWGKNAGGQLGIGDQSAPRTVPVAIGWPSSTPVVAVDGGADSSTLLTATGKLYSWGANPTTNGLGRPALTPTEMPGLTAATFIAIDATASHTVALDNIGDVWAWGDVSGGRAGSAASATPTKVLSGRTVVAVAAGTTNTIAVSSTGAVWVTGSGAEGQLGRGSTTDAADFTTASPWATTITANSPAYAKSGPVRFASIAAGGSNTAAIDSNGHLWMWGAGLDGMNGLGTNTNSLTAALVSSAARFTSVSVGLRTVLATTSDGAVWAWGSGINAGNGRTFDTRLPQRMSIVGSYSIVAAGAAHGVAVSRDGATAFSWGANESKQLGTPTASTSRITPFRSAVQGIIAAVAGTSFTALQSTSGMTTWGPAPWPSLPASPGQSKSISGSGGAFALVTGASALKTYGVDSSAPTAVVFTNVATSTRHVAALDVNGSVWTWGMNTSGELGRDSAAPSAMVTTIGDSNRTVFSPQMSATRITTTWPIARISASAPRTFQVNVDANMPLLSIVFDCEDGNRYMTPAVPSSGDFDFANVTLPDAVAGCTAPVMSAVLDGAPLRAADVKVVLAPLVYATGAKP</sequence>
<evidence type="ECO:0000313" key="5">
    <source>
        <dbReference type="Proteomes" id="UP000233276"/>
    </source>
</evidence>
<dbReference type="RefSeq" id="WP_016464916.1">
    <property type="nucleotide sequence ID" value="NZ_CP025299.1"/>
</dbReference>
<dbReference type="KEGG" id="mhos:CXR34_08725"/>
<evidence type="ECO:0000259" key="3">
    <source>
        <dbReference type="Pfam" id="PF25390"/>
    </source>
</evidence>
<dbReference type="Proteomes" id="UP000233276">
    <property type="component" value="Chromosome"/>
</dbReference>
<accession>A0A2K9D9G8</accession>
<protein>
    <recommendedName>
        <fullName evidence="3">RCC1-like domain-containing protein</fullName>
    </recommendedName>
</protein>
<feature type="domain" description="RCC1-like" evidence="3">
    <location>
        <begin position="777"/>
        <end position="1133"/>
    </location>
</feature>
<dbReference type="Pfam" id="PF25390">
    <property type="entry name" value="WD40_RLD"/>
    <property type="match status" value="2"/>
</dbReference>
<evidence type="ECO:0000313" key="4">
    <source>
        <dbReference type="EMBL" id="AUG29522.1"/>
    </source>
</evidence>
<keyword evidence="1" id="KW-0677">Repeat</keyword>
<keyword evidence="2" id="KW-1133">Transmembrane helix</keyword>
<gene>
    <name evidence="4" type="ORF">CXR34_08725</name>
</gene>
<dbReference type="InterPro" id="IPR009091">
    <property type="entry name" value="RCC1/BLIP-II"/>
</dbReference>
<dbReference type="PANTHER" id="PTHR22870">
    <property type="entry name" value="REGULATOR OF CHROMOSOME CONDENSATION"/>
    <property type="match status" value="1"/>
</dbReference>
<dbReference type="InterPro" id="IPR058923">
    <property type="entry name" value="RCC1-like_dom"/>
</dbReference>
<reference evidence="4 5" key="1">
    <citation type="submission" date="2017-12" db="EMBL/GenBank/DDBJ databases">
        <title>Isolation and characterization of estrogens degradatiion strain Microbacterium hominis SJTG1.</title>
        <authorList>
            <person name="Xiong W."/>
            <person name="Yin C."/>
            <person name="Zheng D."/>
            <person name="Liang R."/>
        </authorList>
    </citation>
    <scope>NUCLEOTIDE SEQUENCE [LARGE SCALE GENOMIC DNA]</scope>
    <source>
        <strain evidence="4 5">SJTG1</strain>
    </source>
</reference>
<evidence type="ECO:0000256" key="2">
    <source>
        <dbReference type="SAM" id="Phobius"/>
    </source>
</evidence>
<feature type="domain" description="RCC1-like" evidence="3">
    <location>
        <begin position="179"/>
        <end position="490"/>
    </location>
</feature>
<dbReference type="SUPFAM" id="SSF50985">
    <property type="entry name" value="RCC1/BLIP-II"/>
    <property type="match status" value="3"/>
</dbReference>
<keyword evidence="2" id="KW-0472">Membrane</keyword>
<dbReference type="EMBL" id="CP025299">
    <property type="protein sequence ID" value="AUG29522.1"/>
    <property type="molecule type" value="Genomic_DNA"/>
</dbReference>
<dbReference type="PROSITE" id="PS50012">
    <property type="entry name" value="RCC1_3"/>
    <property type="match status" value="15"/>
</dbReference>